<dbReference type="GO" id="GO:0016740">
    <property type="term" value="F:transferase activity"/>
    <property type="evidence" value="ECO:0007669"/>
    <property type="project" value="UniProtKB-KW"/>
</dbReference>
<dbReference type="NCBIfam" id="NF007236">
    <property type="entry name" value="PRK09665.1"/>
    <property type="match status" value="1"/>
</dbReference>
<dbReference type="EMBL" id="CP157947">
    <property type="protein sequence ID" value="XBS71746.1"/>
    <property type="molecule type" value="Genomic_DNA"/>
</dbReference>
<dbReference type="PANTHER" id="PTHR47738">
    <property type="entry name" value="PTS SYSTEM FRUCTOSE-LIKE EIIA COMPONENT-RELATED"/>
    <property type="match status" value="1"/>
</dbReference>
<dbReference type="SUPFAM" id="SSF55804">
    <property type="entry name" value="Phoshotransferase/anion transport protein"/>
    <property type="match status" value="1"/>
</dbReference>
<dbReference type="Gene3D" id="3.40.930.10">
    <property type="entry name" value="Mannitol-specific EII, Chain A"/>
    <property type="match status" value="1"/>
</dbReference>
<dbReference type="GO" id="GO:0030295">
    <property type="term" value="F:protein kinase activator activity"/>
    <property type="evidence" value="ECO:0007669"/>
    <property type="project" value="TreeGrafter"/>
</dbReference>
<feature type="domain" description="PTS EIIA type-2" evidence="1">
    <location>
        <begin position="1"/>
        <end position="149"/>
    </location>
</feature>
<evidence type="ECO:0000259" key="1">
    <source>
        <dbReference type="PROSITE" id="PS51094"/>
    </source>
</evidence>
<organism evidence="2">
    <name type="scientific">Acerihabitans sp. KWT182</name>
    <dbReference type="NCBI Taxonomy" id="3157919"/>
    <lineage>
        <taxon>Bacteria</taxon>
        <taxon>Pseudomonadati</taxon>
        <taxon>Pseudomonadota</taxon>
        <taxon>Gammaproteobacteria</taxon>
        <taxon>Enterobacterales</taxon>
        <taxon>Pectobacteriaceae</taxon>
        <taxon>Acerihabitans</taxon>
    </lineage>
</organism>
<sequence>MSTIAIDVADGAAFKNYDEVLEHIHAKHSAAGIVKETYLHALRKREADYPTGILLDGYSVAIPHCDSQHVNHPAIYIIRLPEPVLVNQADGDDKLSVKLVINLVVTDPANQLTLLKALFNHLQQEDFYHKLLELPANEAKALFVSTINQ</sequence>
<accession>A0AAU7QHX9</accession>
<dbReference type="PANTHER" id="PTHR47738:SF4">
    <property type="entry name" value="PTS SYSTEM GALACTITOL-SPECIFIC EIIA COMPONENT"/>
    <property type="match status" value="1"/>
</dbReference>
<gene>
    <name evidence="2" type="primary">gatA</name>
    <name evidence="2" type="ORF">ABK905_13200</name>
</gene>
<dbReference type="CDD" id="cd00211">
    <property type="entry name" value="PTS_IIA_fru"/>
    <property type="match status" value="1"/>
</dbReference>
<dbReference type="InterPro" id="IPR002178">
    <property type="entry name" value="PTS_EIIA_type-2_dom"/>
</dbReference>
<proteinExistence type="predicted"/>
<name>A0AAU7QHX9_9GAMM</name>
<dbReference type="Pfam" id="PF00359">
    <property type="entry name" value="PTS_EIIA_2"/>
    <property type="match status" value="1"/>
</dbReference>
<reference evidence="2" key="1">
    <citation type="submission" date="2024-06" db="EMBL/GenBank/DDBJ databases">
        <authorList>
            <person name="Coelho C."/>
            <person name="Bento M."/>
            <person name="Garcia E."/>
            <person name="Camelo A."/>
            <person name="Brandao I."/>
            <person name="Espirito Santo C."/>
            <person name="Trovao J."/>
            <person name="Verissimo A."/>
            <person name="Costa J."/>
            <person name="Tiago I."/>
        </authorList>
    </citation>
    <scope>NUCLEOTIDE SEQUENCE</scope>
    <source>
        <strain evidence="2">KWT182</strain>
    </source>
</reference>
<dbReference type="InterPro" id="IPR051541">
    <property type="entry name" value="PTS_SugarTrans_NitroReg"/>
</dbReference>
<protein>
    <submittedName>
        <fullName evidence="2">PTS galactitol transporter subunit IIA</fullName>
        <ecNumber evidence="2">2.7.1.200</ecNumber>
    </submittedName>
</protein>
<keyword evidence="2" id="KW-0808">Transferase</keyword>
<evidence type="ECO:0000313" key="2">
    <source>
        <dbReference type="EMBL" id="XBS71746.1"/>
    </source>
</evidence>
<dbReference type="InterPro" id="IPR016152">
    <property type="entry name" value="PTrfase/Anion_transptr"/>
</dbReference>
<dbReference type="AlphaFoldDB" id="A0AAU7QHX9"/>
<dbReference type="PROSITE" id="PS51094">
    <property type="entry name" value="PTS_EIIA_TYPE_2"/>
    <property type="match status" value="1"/>
</dbReference>
<dbReference type="EC" id="2.7.1.200" evidence="2"/>